<dbReference type="SUPFAM" id="SSF110019">
    <property type="entry name" value="ERO1-like"/>
    <property type="match status" value="1"/>
</dbReference>
<comment type="subcellular location">
    <subcellularLocation>
        <location evidence="2">Endoplasmic reticulum membrane</location>
        <topology evidence="2">Peripheral membrane protein</topology>
        <orientation evidence="2">Lumenal side</orientation>
    </subcellularLocation>
</comment>
<comment type="subunit">
    <text evidence="4">May function both as a monomer and a homodimer.</text>
</comment>
<evidence type="ECO:0000256" key="15">
    <source>
        <dbReference type="ARBA" id="ARBA00023284"/>
    </source>
</evidence>
<dbReference type="AlphaFoldDB" id="A0A4V1IYG7"/>
<reference evidence="17" key="1">
    <citation type="journal article" date="2018" name="Nat. Microbiol.">
        <title>Leveraging single-cell genomics to expand the fungal tree of life.</title>
        <authorList>
            <person name="Ahrendt S.R."/>
            <person name="Quandt C.A."/>
            <person name="Ciobanu D."/>
            <person name="Clum A."/>
            <person name="Salamov A."/>
            <person name="Andreopoulos B."/>
            <person name="Cheng J.F."/>
            <person name="Woyke T."/>
            <person name="Pelin A."/>
            <person name="Henrissat B."/>
            <person name="Reynolds N.K."/>
            <person name="Benny G.L."/>
            <person name="Smith M.E."/>
            <person name="James T.Y."/>
            <person name="Grigoriev I.V."/>
        </authorList>
    </citation>
    <scope>NUCLEOTIDE SEQUENCE [LARGE SCALE GENOMIC DNA]</scope>
</reference>
<keyword evidence="11" id="KW-0560">Oxidoreductase</keyword>
<evidence type="ECO:0000256" key="12">
    <source>
        <dbReference type="ARBA" id="ARBA00023136"/>
    </source>
</evidence>
<dbReference type="GO" id="GO:0015035">
    <property type="term" value="F:protein-disulfide reductase activity"/>
    <property type="evidence" value="ECO:0007669"/>
    <property type="project" value="InterPro"/>
</dbReference>
<evidence type="ECO:0000256" key="2">
    <source>
        <dbReference type="ARBA" id="ARBA00004367"/>
    </source>
</evidence>
<keyword evidence="10" id="KW-0249">Electron transport</keyword>
<dbReference type="InterPro" id="IPR007266">
    <property type="entry name" value="Ero1"/>
</dbReference>
<dbReference type="GO" id="GO:0071949">
    <property type="term" value="F:FAD binding"/>
    <property type="evidence" value="ECO:0007669"/>
    <property type="project" value="InterPro"/>
</dbReference>
<dbReference type="Pfam" id="PF04137">
    <property type="entry name" value="ERO1"/>
    <property type="match status" value="1"/>
</dbReference>
<sequence length="173" mass="19512">MAPPEAFVESVLNKTSGQSYCSPSGQISDSCCDFETVESISNALHPQLTELVQTPFFSHYKIDLFKGCPFWDQDFVCVQKDCAVETVDESMVPEAWRSTRLGAVDFSPQPRGMFDIPRQCAPSDKDFCFLEDERSEKGSYVNLLRNPERFTGYAGASAAQIWRAIYEENCFDL</sequence>
<evidence type="ECO:0000256" key="6">
    <source>
        <dbReference type="ARBA" id="ARBA00022630"/>
    </source>
</evidence>
<keyword evidence="6" id="KW-0285">Flavoprotein</keyword>
<dbReference type="GO" id="GO:0016972">
    <property type="term" value="F:thiol oxidase activity"/>
    <property type="evidence" value="ECO:0007669"/>
    <property type="project" value="InterPro"/>
</dbReference>
<gene>
    <name evidence="16" type="ORF">BJ684DRAFT_8511</name>
</gene>
<dbReference type="PANTHER" id="PTHR12613">
    <property type="entry name" value="ERO1-RELATED"/>
    <property type="match status" value="1"/>
</dbReference>
<evidence type="ECO:0000256" key="13">
    <source>
        <dbReference type="ARBA" id="ARBA00023157"/>
    </source>
</evidence>
<evidence type="ECO:0000256" key="8">
    <source>
        <dbReference type="ARBA" id="ARBA00022824"/>
    </source>
</evidence>
<keyword evidence="17" id="KW-1185">Reference proteome</keyword>
<keyword evidence="9" id="KW-0274">FAD</keyword>
<evidence type="ECO:0000256" key="1">
    <source>
        <dbReference type="ARBA" id="ARBA00001974"/>
    </source>
</evidence>
<keyword evidence="15" id="KW-0676">Redox-active center</keyword>
<evidence type="ECO:0000256" key="5">
    <source>
        <dbReference type="ARBA" id="ARBA00022448"/>
    </source>
</evidence>
<keyword evidence="8" id="KW-0256">Endoplasmic reticulum</keyword>
<protein>
    <submittedName>
        <fullName evidence="16">Uncharacterized protein</fullName>
    </submittedName>
</protein>
<keyword evidence="7" id="KW-0732">Signal</keyword>
<evidence type="ECO:0000313" key="17">
    <source>
        <dbReference type="Proteomes" id="UP000267251"/>
    </source>
</evidence>
<evidence type="ECO:0000256" key="10">
    <source>
        <dbReference type="ARBA" id="ARBA00022982"/>
    </source>
</evidence>
<dbReference type="PANTHER" id="PTHR12613:SF0">
    <property type="entry name" value="ERO1-LIKE PROTEIN"/>
    <property type="match status" value="1"/>
</dbReference>
<keyword evidence="14" id="KW-0325">Glycoprotein</keyword>
<comment type="cofactor">
    <cofactor evidence="1">
        <name>FAD</name>
        <dbReference type="ChEBI" id="CHEBI:57692"/>
    </cofactor>
</comment>
<accession>A0A4V1IYG7</accession>
<proteinExistence type="inferred from homology"/>
<name>A0A4V1IYG7_9FUNG</name>
<dbReference type="GO" id="GO:0005789">
    <property type="term" value="C:endoplasmic reticulum membrane"/>
    <property type="evidence" value="ECO:0007669"/>
    <property type="project" value="UniProtKB-SubCell"/>
</dbReference>
<evidence type="ECO:0000256" key="3">
    <source>
        <dbReference type="ARBA" id="ARBA00008277"/>
    </source>
</evidence>
<evidence type="ECO:0000256" key="4">
    <source>
        <dbReference type="ARBA" id="ARBA00011802"/>
    </source>
</evidence>
<dbReference type="InterPro" id="IPR037192">
    <property type="entry name" value="ERO1-like_sf"/>
</dbReference>
<evidence type="ECO:0000313" key="16">
    <source>
        <dbReference type="EMBL" id="RKP14499.1"/>
    </source>
</evidence>
<keyword evidence="5" id="KW-0813">Transport</keyword>
<organism evidence="16 17">
    <name type="scientific">Piptocephalis cylindrospora</name>
    <dbReference type="NCBI Taxonomy" id="1907219"/>
    <lineage>
        <taxon>Eukaryota</taxon>
        <taxon>Fungi</taxon>
        <taxon>Fungi incertae sedis</taxon>
        <taxon>Zoopagomycota</taxon>
        <taxon>Zoopagomycotina</taxon>
        <taxon>Zoopagomycetes</taxon>
        <taxon>Zoopagales</taxon>
        <taxon>Piptocephalidaceae</taxon>
        <taxon>Piptocephalis</taxon>
    </lineage>
</organism>
<feature type="non-terminal residue" evidence="16">
    <location>
        <position position="173"/>
    </location>
</feature>
<keyword evidence="12" id="KW-0472">Membrane</keyword>
<dbReference type="Proteomes" id="UP000267251">
    <property type="component" value="Unassembled WGS sequence"/>
</dbReference>
<keyword evidence="13" id="KW-1015">Disulfide bond</keyword>
<evidence type="ECO:0000256" key="9">
    <source>
        <dbReference type="ARBA" id="ARBA00022827"/>
    </source>
</evidence>
<evidence type="ECO:0000256" key="14">
    <source>
        <dbReference type="ARBA" id="ARBA00023180"/>
    </source>
</evidence>
<evidence type="ECO:0000256" key="11">
    <source>
        <dbReference type="ARBA" id="ARBA00023002"/>
    </source>
</evidence>
<dbReference type="OrthoDB" id="269384at2759"/>
<comment type="similarity">
    <text evidence="3">Belongs to the EROs family.</text>
</comment>
<dbReference type="GO" id="GO:0034975">
    <property type="term" value="P:protein folding in endoplasmic reticulum"/>
    <property type="evidence" value="ECO:0007669"/>
    <property type="project" value="InterPro"/>
</dbReference>
<dbReference type="EMBL" id="KZ987827">
    <property type="protein sequence ID" value="RKP14499.1"/>
    <property type="molecule type" value="Genomic_DNA"/>
</dbReference>
<evidence type="ECO:0000256" key="7">
    <source>
        <dbReference type="ARBA" id="ARBA00022729"/>
    </source>
</evidence>